<feature type="transmembrane region" description="Helical" evidence="13">
    <location>
        <begin position="542"/>
        <end position="561"/>
    </location>
</feature>
<dbReference type="CDD" id="cd01879">
    <property type="entry name" value="FeoB"/>
    <property type="match status" value="1"/>
</dbReference>
<accession>A0A938X6H3</accession>
<dbReference type="InterPro" id="IPR011642">
    <property type="entry name" value="Gate_dom"/>
</dbReference>
<reference evidence="15" key="1">
    <citation type="submission" date="2020-08" db="EMBL/GenBank/DDBJ databases">
        <authorList>
            <person name="Cejkova D."/>
            <person name="Kubasova T."/>
            <person name="Jahodarova E."/>
            <person name="Rychlik I."/>
        </authorList>
    </citation>
    <scope>NUCLEOTIDE SEQUENCE</scope>
    <source>
        <strain evidence="15">An559</strain>
    </source>
</reference>
<feature type="binding site" evidence="12">
    <location>
        <position position="42"/>
    </location>
    <ligand>
        <name>Mg(2+)</name>
        <dbReference type="ChEBI" id="CHEBI:18420"/>
        <label>2</label>
    </ligand>
</feature>
<dbReference type="EMBL" id="JACJKY010000005">
    <property type="protein sequence ID" value="MBM6920317.1"/>
    <property type="molecule type" value="Genomic_DNA"/>
</dbReference>
<keyword evidence="4" id="KW-1003">Cell membrane</keyword>
<comment type="caution">
    <text evidence="15">The sequence shown here is derived from an EMBL/GenBank/DDBJ whole genome shotgun (WGS) entry which is preliminary data.</text>
</comment>
<keyword evidence="13" id="KW-0406">Ion transport</keyword>
<keyword evidence="12" id="KW-0460">Magnesium</keyword>
<comment type="subcellular location">
    <subcellularLocation>
        <location evidence="2 13">Cell membrane</location>
        <topology evidence="2 13">Multi-pass membrane protein</topology>
    </subcellularLocation>
</comment>
<keyword evidence="6 11" id="KW-0547">Nucleotide-binding</keyword>
<gene>
    <name evidence="15" type="primary">feoB</name>
    <name evidence="15" type="ORF">H6A12_03990</name>
</gene>
<feature type="binding site" evidence="12">
    <location>
        <position position="43"/>
    </location>
    <ligand>
        <name>Mg(2+)</name>
        <dbReference type="ChEBI" id="CHEBI:18420"/>
        <label>2</label>
    </ligand>
</feature>
<evidence type="ECO:0000256" key="11">
    <source>
        <dbReference type="PIRSR" id="PIRSR603373-1"/>
    </source>
</evidence>
<evidence type="ECO:0000256" key="7">
    <source>
        <dbReference type="ARBA" id="ARBA00022989"/>
    </source>
</evidence>
<dbReference type="PANTHER" id="PTHR43185">
    <property type="entry name" value="FERROUS IRON TRANSPORT PROTEIN B"/>
    <property type="match status" value="1"/>
</dbReference>
<keyword evidence="7 13" id="KW-1133">Transmembrane helix</keyword>
<dbReference type="PANTHER" id="PTHR43185:SF2">
    <property type="entry name" value="FERROUS IRON TRANSPORT PROTEIN B"/>
    <property type="match status" value="1"/>
</dbReference>
<evidence type="ECO:0000256" key="9">
    <source>
        <dbReference type="ARBA" id="ARBA00023136"/>
    </source>
</evidence>
<evidence type="ECO:0000256" key="10">
    <source>
        <dbReference type="NCBIfam" id="TIGR00437"/>
    </source>
</evidence>
<dbReference type="Pfam" id="PF07664">
    <property type="entry name" value="FeoB_C"/>
    <property type="match status" value="1"/>
</dbReference>
<organism evidence="15 16">
    <name type="scientific">Merdimmobilis hominis</name>
    <dbReference type="NCBI Taxonomy" id="2897707"/>
    <lineage>
        <taxon>Bacteria</taxon>
        <taxon>Bacillati</taxon>
        <taxon>Bacillota</taxon>
        <taxon>Clostridia</taxon>
        <taxon>Eubacteriales</taxon>
        <taxon>Oscillospiraceae</taxon>
        <taxon>Merdimmobilis</taxon>
    </lineage>
</organism>
<dbReference type="GO" id="GO:0046872">
    <property type="term" value="F:metal ion binding"/>
    <property type="evidence" value="ECO:0007669"/>
    <property type="project" value="UniProtKB-KW"/>
</dbReference>
<feature type="domain" description="FeoB-type G" evidence="14">
    <location>
        <begin position="24"/>
        <end position="186"/>
    </location>
</feature>
<evidence type="ECO:0000256" key="4">
    <source>
        <dbReference type="ARBA" id="ARBA00022475"/>
    </source>
</evidence>
<dbReference type="NCBIfam" id="TIGR00437">
    <property type="entry name" value="feoB"/>
    <property type="match status" value="1"/>
</dbReference>
<evidence type="ECO:0000256" key="2">
    <source>
        <dbReference type="ARBA" id="ARBA00004651"/>
    </source>
</evidence>
<dbReference type="GO" id="GO:0015093">
    <property type="term" value="F:ferrous iron transmembrane transporter activity"/>
    <property type="evidence" value="ECO:0007669"/>
    <property type="project" value="UniProtKB-UniRule"/>
</dbReference>
<dbReference type="InterPro" id="IPR050860">
    <property type="entry name" value="FeoB_GTPase"/>
</dbReference>
<evidence type="ECO:0000256" key="3">
    <source>
        <dbReference type="ARBA" id="ARBA00022448"/>
    </source>
</evidence>
<feature type="transmembrane region" description="Helical" evidence="13">
    <location>
        <begin position="642"/>
        <end position="662"/>
    </location>
</feature>
<feature type="transmembrane region" description="Helical" evidence="13">
    <location>
        <begin position="482"/>
        <end position="499"/>
    </location>
</feature>
<proteinExistence type="inferred from homology"/>
<evidence type="ECO:0000313" key="15">
    <source>
        <dbReference type="EMBL" id="MBM6920317.1"/>
    </source>
</evidence>
<dbReference type="Pfam" id="PF02421">
    <property type="entry name" value="FeoB_N"/>
    <property type="match status" value="1"/>
</dbReference>
<name>A0A938X6H3_9FIRM</name>
<keyword evidence="12" id="KW-0479">Metal-binding</keyword>
<dbReference type="InterPro" id="IPR011640">
    <property type="entry name" value="Fe2_transport_prot_B_C"/>
</dbReference>
<dbReference type="InterPro" id="IPR006073">
    <property type="entry name" value="GTP-bd"/>
</dbReference>
<feature type="binding site" evidence="12">
    <location>
        <position position="45"/>
    </location>
    <ligand>
        <name>Mg(2+)</name>
        <dbReference type="ChEBI" id="CHEBI:18420"/>
        <label>2</label>
    </ligand>
</feature>
<keyword evidence="13" id="KW-0408">Iron</keyword>
<comment type="function">
    <text evidence="1 13">Probable transporter of a GTP-driven Fe(2+) uptake system.</text>
</comment>
<dbReference type="InterPro" id="IPR027417">
    <property type="entry name" value="P-loop_NTPase"/>
</dbReference>
<dbReference type="Pfam" id="PF07670">
    <property type="entry name" value="Gate"/>
    <property type="match status" value="2"/>
</dbReference>
<comment type="similarity">
    <text evidence="13">Belongs to the TRAFAC class TrmE-Era-EngA-EngB-Septin-like GTPase superfamily. FeoB GTPase (TC 9.A.8) family.</text>
</comment>
<feature type="transmembrane region" description="Helical" evidence="13">
    <location>
        <begin position="581"/>
        <end position="599"/>
    </location>
</feature>
<keyword evidence="3 13" id="KW-0813">Transport</keyword>
<dbReference type="Proteomes" id="UP000774750">
    <property type="component" value="Unassembled WGS sequence"/>
</dbReference>
<dbReference type="InterPro" id="IPR003373">
    <property type="entry name" value="Fe2_transport_prot-B"/>
</dbReference>
<keyword evidence="8 11" id="KW-0342">GTP-binding</keyword>
<dbReference type="PROSITE" id="PS51711">
    <property type="entry name" value="G_FEOB"/>
    <property type="match status" value="1"/>
</dbReference>
<protein>
    <recommendedName>
        <fullName evidence="10 13">Ferrous iron transport protein B</fullName>
    </recommendedName>
</protein>
<evidence type="ECO:0000256" key="8">
    <source>
        <dbReference type="ARBA" id="ARBA00023134"/>
    </source>
</evidence>
<evidence type="ECO:0000256" key="5">
    <source>
        <dbReference type="ARBA" id="ARBA00022692"/>
    </source>
</evidence>
<feature type="binding site" evidence="11">
    <location>
        <begin position="31"/>
        <end position="38"/>
    </location>
    <ligand>
        <name>GTP</name>
        <dbReference type="ChEBI" id="CHEBI:37565"/>
        <label>1</label>
    </ligand>
</feature>
<dbReference type="SUPFAM" id="SSF52540">
    <property type="entry name" value="P-loop containing nucleoside triphosphate hydrolases"/>
    <property type="match status" value="1"/>
</dbReference>
<evidence type="ECO:0000313" key="16">
    <source>
        <dbReference type="Proteomes" id="UP000774750"/>
    </source>
</evidence>
<feature type="transmembrane region" description="Helical" evidence="13">
    <location>
        <begin position="604"/>
        <end position="622"/>
    </location>
</feature>
<keyword evidence="13" id="KW-0410">Iron transport</keyword>
<evidence type="ECO:0000256" key="12">
    <source>
        <dbReference type="PIRSR" id="PIRSR603373-2"/>
    </source>
</evidence>
<keyword evidence="5 13" id="KW-0812">Transmembrane</keyword>
<dbReference type="InterPro" id="IPR030389">
    <property type="entry name" value="G_FEOB_dom"/>
</dbReference>
<feature type="binding site" evidence="11">
    <location>
        <begin position="77"/>
        <end position="80"/>
    </location>
    <ligand>
        <name>GTP</name>
        <dbReference type="ChEBI" id="CHEBI:37565"/>
        <label>1</label>
    </ligand>
</feature>
<keyword evidence="9 13" id="KW-0472">Membrane</keyword>
<dbReference type="Gene3D" id="3.40.50.300">
    <property type="entry name" value="P-loop containing nucleotide triphosphate hydrolases"/>
    <property type="match status" value="1"/>
</dbReference>
<dbReference type="GO" id="GO:0005525">
    <property type="term" value="F:GTP binding"/>
    <property type="evidence" value="ECO:0007669"/>
    <property type="project" value="UniProtKB-KW"/>
</dbReference>
<feature type="binding site" evidence="11">
    <location>
        <begin position="137"/>
        <end position="140"/>
    </location>
    <ligand>
        <name>GTP</name>
        <dbReference type="ChEBI" id="CHEBI:37565"/>
        <label>1</label>
    </ligand>
</feature>
<feature type="binding site" evidence="12">
    <location>
        <position position="46"/>
    </location>
    <ligand>
        <name>Mg(2+)</name>
        <dbReference type="ChEBI" id="CHEBI:18420"/>
        <label>2</label>
    </ligand>
</feature>
<evidence type="ECO:0000256" key="13">
    <source>
        <dbReference type="RuleBase" id="RU362098"/>
    </source>
</evidence>
<evidence type="ECO:0000256" key="6">
    <source>
        <dbReference type="ARBA" id="ARBA00022741"/>
    </source>
</evidence>
<keyword evidence="16" id="KW-1185">Reference proteome</keyword>
<evidence type="ECO:0000256" key="1">
    <source>
        <dbReference type="ARBA" id="ARBA00003926"/>
    </source>
</evidence>
<dbReference type="PRINTS" id="PR00326">
    <property type="entry name" value="GTP1OBG"/>
</dbReference>
<feature type="transmembrane region" description="Helical" evidence="13">
    <location>
        <begin position="368"/>
        <end position="389"/>
    </location>
</feature>
<sequence length="701" mass="76155">MHKTRTGFGAQGGVLCMKKEPSAPFTVALAGNPNVGKSTLFNALTGLHQHTGNWPGKTVACAKGMCQIGAHTVELVDLPGTYSLSARSPEEEIARDCLLFTPLDCIVVVCDATAIARTVGLALQTLPFSSRVIVCVNCMDEARKKGISVDLSALSDLLGVPVVGVCAHKKRTFAPLLDAVEQMLLQETVPAPKPVRLSPDLQSAVDALVPYFADTPHPFLFAQWALTDEPLPAAYAPYFTPEIKEEALRLRQALEKTGITDPAQAVTRCFVLHAEELFLSSVKVKAPGQPRRDRLFDRIFLNRKTGVPVMLLLLGLILWITVAGANIPSGWLSQLFSTLGDWLRTLFLSWQAPAWLTGFLLDGVYGTLTWVIAVMLPPMAIFFPLFTLLEDFGYLPRAAFHLDHALCRAGACGKQALTMCMGLGCNAAGVVGCRIIDTKRERIIAILTNSLMPCNGRFPTLLTITAAFFSPAIPALQSAVGAAWLVCFLVLSVMMTLLLSKLLSMTLLKGEPSSFVLELPPYRRPQLKKILVRSLFDRTLKVLWRAVCVAAPAGAVIFLLANITVGEQTLLSHMTAFFDPIGWFFGLDGTILLAFLLGFPANEIVLPIILMGYLSSGTLVSVENVSALSALLLQNGWTLLTAMNMILLCLFHFPCSTTCLTIKKETGSIKLTLLAWVLPTIAGLSLCAILTWTVRLIAWMF</sequence>
<dbReference type="AlphaFoldDB" id="A0A938X6H3"/>
<feature type="transmembrane region" description="Helical" evidence="13">
    <location>
        <begin position="674"/>
        <end position="698"/>
    </location>
</feature>
<feature type="transmembrane region" description="Helical" evidence="13">
    <location>
        <begin position="301"/>
        <end position="322"/>
    </location>
</feature>
<evidence type="ECO:0000259" key="14">
    <source>
        <dbReference type="PROSITE" id="PS51711"/>
    </source>
</evidence>
<dbReference type="GO" id="GO:0005886">
    <property type="term" value="C:plasma membrane"/>
    <property type="evidence" value="ECO:0007669"/>
    <property type="project" value="UniProtKB-SubCell"/>
</dbReference>
<reference evidence="15" key="2">
    <citation type="journal article" date="2021" name="Sci. Rep.">
        <title>The distribution of antibiotic resistance genes in chicken gut microbiota commensals.</title>
        <authorList>
            <person name="Juricova H."/>
            <person name="Matiasovicova J."/>
            <person name="Kubasova T."/>
            <person name="Cejkova D."/>
            <person name="Rychlik I."/>
        </authorList>
    </citation>
    <scope>NUCLEOTIDE SEQUENCE</scope>
    <source>
        <strain evidence="15">An559</strain>
    </source>
</reference>